<reference evidence="1" key="1">
    <citation type="journal article" date="2020" name="mSystems">
        <title>Genome- and Community-Level Interaction Insights into Carbon Utilization and Element Cycling Functions of Hydrothermarchaeota in Hydrothermal Sediment.</title>
        <authorList>
            <person name="Zhou Z."/>
            <person name="Liu Y."/>
            <person name="Xu W."/>
            <person name="Pan J."/>
            <person name="Luo Z.H."/>
            <person name="Li M."/>
        </authorList>
    </citation>
    <scope>NUCLEOTIDE SEQUENCE [LARGE SCALE GENOMIC DNA]</scope>
    <source>
        <strain evidence="1">SpSt-780</strain>
    </source>
</reference>
<dbReference type="EMBL" id="DTHG01000050">
    <property type="protein sequence ID" value="HGW91701.1"/>
    <property type="molecule type" value="Genomic_DNA"/>
</dbReference>
<comment type="caution">
    <text evidence="1">The sequence shown here is derived from an EMBL/GenBank/DDBJ whole genome shotgun (WGS) entry which is preliminary data.</text>
</comment>
<accession>A0A7C4Y4X5</accession>
<protein>
    <recommendedName>
        <fullName evidence="2">T9SS type A sorting domain-containing protein</fullName>
    </recommendedName>
</protein>
<evidence type="ECO:0008006" key="2">
    <source>
        <dbReference type="Google" id="ProtNLM"/>
    </source>
</evidence>
<proteinExistence type="predicted"/>
<name>A0A7C4Y4X5_UNCW3</name>
<evidence type="ECO:0000313" key="1">
    <source>
        <dbReference type="EMBL" id="HGW91701.1"/>
    </source>
</evidence>
<dbReference type="AlphaFoldDB" id="A0A7C4Y4X5"/>
<organism evidence="1">
    <name type="scientific">candidate division WOR-3 bacterium</name>
    <dbReference type="NCBI Taxonomy" id="2052148"/>
    <lineage>
        <taxon>Bacteria</taxon>
        <taxon>Bacteria division WOR-3</taxon>
    </lineage>
</organism>
<sequence length="700" mass="79705">MLDTTYVTIGYEGKYGIPVNPAYRTAYSWYNDWSSGNPTTGHHIDIWKIYNPPPSPNINNADSIINWAIRQRTPNKPYVFPNPVLSQGFLFNLDAYYCHKFVFWAFVKGGKIPVDPALEQPTPYGSIPCAPCPTNGGATIFDFVTAGHITHIGNEYNPNAIEIYHNFVPPIQIVDVYEEEGIIPKALSNGCPYVYTYDGEEFLKNNTILPFSEFSDTFLDDWYILQKSLIEDDGVYKIKIKEFEKERTYLDNVKLIAVDFNSSDISVTSDGSVLCYDEVRNPVRCVDNNGNDCLSLISYEDGIFWEGKAGDYLDITFPNHWVRLGLLTSTPKKEEGIISLKGDGIGLLNKWVFKSRGDYGLEVADISEVERDSFVTIRIYSCNNAKLDYISVVKLTDEEPLLTELDMISAYDNFKGDVKEKIVEKDGEYAIIEPMEEIEMDFSIPPNTGKTNRKFLLYTNGRYEETLPRLHLVDALDIISEYDLTNPHIRQAFNKLIEVGKGYWWIDNTTLSDTSFPVFNFLRQSIKMLSKGGVADVRINDEIFNVASLITLLQLSKDYGENLPSKIEEEIVRAYTFKKMGDYEKGIKVLGDVWNEKGKGCSLNSSVSLLWWQENEITSFSLPNIITKDVNMKLNIGSDGFYKLNCFDISGRLVKTLFEKEFNKGEYEIRLNTDGIKSGVYFFILEGGKCEQRTRITILK</sequence>
<gene>
    <name evidence="1" type="ORF">ENV67_04070</name>
</gene>